<dbReference type="InterPro" id="IPR012340">
    <property type="entry name" value="NA-bd_OB-fold"/>
</dbReference>
<dbReference type="STRING" id="517418.Ctha_1816"/>
<name>B3QTS5_CHLT3</name>
<dbReference type="PANTHER" id="PTHR33507:SF3">
    <property type="entry name" value="INNER MEMBRANE PROTEIN YBBJ"/>
    <property type="match status" value="1"/>
</dbReference>
<comment type="subcellular location">
    <subcellularLocation>
        <location evidence="1">Membrane</location>
        <topology evidence="1">Multi-pass membrane protein</topology>
    </subcellularLocation>
</comment>
<dbReference type="RefSeq" id="WP_012500357.1">
    <property type="nucleotide sequence ID" value="NC_011026.1"/>
</dbReference>
<keyword evidence="8" id="KW-1185">Reference proteome</keyword>
<dbReference type="KEGG" id="cts:Ctha_1816"/>
<evidence type="ECO:0000259" key="6">
    <source>
        <dbReference type="Pfam" id="PF01957"/>
    </source>
</evidence>
<evidence type="ECO:0000313" key="8">
    <source>
        <dbReference type="Proteomes" id="UP000001208"/>
    </source>
</evidence>
<keyword evidence="4 5" id="KW-0472">Membrane</keyword>
<dbReference type="InterPro" id="IPR052165">
    <property type="entry name" value="Membrane_assoc_protease"/>
</dbReference>
<dbReference type="SUPFAM" id="SSF141322">
    <property type="entry name" value="NfeD domain-like"/>
    <property type="match status" value="1"/>
</dbReference>
<evidence type="ECO:0000256" key="3">
    <source>
        <dbReference type="ARBA" id="ARBA00022989"/>
    </source>
</evidence>
<evidence type="ECO:0000313" key="7">
    <source>
        <dbReference type="EMBL" id="ACF14273.1"/>
    </source>
</evidence>
<dbReference type="eggNOG" id="COG1585">
    <property type="taxonomic scope" value="Bacteria"/>
</dbReference>
<accession>B3QTS5</accession>
<dbReference type="Proteomes" id="UP000001208">
    <property type="component" value="Chromosome"/>
</dbReference>
<keyword evidence="2 5" id="KW-0812">Transmembrane</keyword>
<keyword evidence="3 5" id="KW-1133">Transmembrane helix</keyword>
<dbReference type="AlphaFoldDB" id="B3QTS5"/>
<reference evidence="7 8" key="1">
    <citation type="submission" date="2008-06" db="EMBL/GenBank/DDBJ databases">
        <title>Complete sequence of Chloroherpeton thalassium ATCC 35110.</title>
        <authorList>
            <consortium name="US DOE Joint Genome Institute"/>
            <person name="Lucas S."/>
            <person name="Copeland A."/>
            <person name="Lapidus A."/>
            <person name="Glavina del Rio T."/>
            <person name="Dalin E."/>
            <person name="Tice H."/>
            <person name="Bruce D."/>
            <person name="Goodwin L."/>
            <person name="Pitluck S."/>
            <person name="Schmutz J."/>
            <person name="Larimer F."/>
            <person name="Land M."/>
            <person name="Hauser L."/>
            <person name="Kyrpides N."/>
            <person name="Mikhailova N."/>
            <person name="Liu Z."/>
            <person name="Li T."/>
            <person name="Zhao F."/>
            <person name="Overmann J."/>
            <person name="Bryant D.A."/>
            <person name="Richardson P."/>
        </authorList>
    </citation>
    <scope>NUCLEOTIDE SEQUENCE [LARGE SCALE GENOMIC DNA]</scope>
    <source>
        <strain evidence="8">ATCC 35110 / GB-78</strain>
    </source>
</reference>
<dbReference type="Gene3D" id="2.40.50.140">
    <property type="entry name" value="Nucleic acid-binding proteins"/>
    <property type="match status" value="1"/>
</dbReference>
<evidence type="ECO:0000256" key="2">
    <source>
        <dbReference type="ARBA" id="ARBA00022692"/>
    </source>
</evidence>
<dbReference type="OrthoDB" id="5432219at2"/>
<evidence type="ECO:0000256" key="4">
    <source>
        <dbReference type="ARBA" id="ARBA00023136"/>
    </source>
</evidence>
<dbReference type="InterPro" id="IPR002810">
    <property type="entry name" value="NfeD-like_C"/>
</dbReference>
<feature type="transmembrane region" description="Helical" evidence="5">
    <location>
        <begin position="41"/>
        <end position="68"/>
    </location>
</feature>
<organism evidence="7 8">
    <name type="scientific">Chloroherpeton thalassium (strain ATCC 35110 / GB-78)</name>
    <dbReference type="NCBI Taxonomy" id="517418"/>
    <lineage>
        <taxon>Bacteria</taxon>
        <taxon>Pseudomonadati</taxon>
        <taxon>Chlorobiota</taxon>
        <taxon>Chlorobiia</taxon>
        <taxon>Chlorobiales</taxon>
        <taxon>Chloroherpetonaceae</taxon>
        <taxon>Chloroherpeton</taxon>
    </lineage>
</organism>
<feature type="transmembrane region" description="Helical" evidence="5">
    <location>
        <begin position="12"/>
        <end position="35"/>
    </location>
</feature>
<evidence type="ECO:0000256" key="1">
    <source>
        <dbReference type="ARBA" id="ARBA00004141"/>
    </source>
</evidence>
<gene>
    <name evidence="7" type="ordered locus">Ctha_1816</name>
</gene>
<evidence type="ECO:0000256" key="5">
    <source>
        <dbReference type="SAM" id="Phobius"/>
    </source>
</evidence>
<protein>
    <recommendedName>
        <fullName evidence="6">NfeD-like C-terminal domain-containing protein</fullName>
    </recommendedName>
</protein>
<dbReference type="PANTHER" id="PTHR33507">
    <property type="entry name" value="INNER MEMBRANE PROTEIN YBBJ"/>
    <property type="match status" value="1"/>
</dbReference>
<proteinExistence type="predicted"/>
<dbReference type="HOGENOM" id="CLU_116732_1_2_10"/>
<dbReference type="Pfam" id="PF01957">
    <property type="entry name" value="NfeD"/>
    <property type="match status" value="1"/>
</dbReference>
<dbReference type="EMBL" id="CP001100">
    <property type="protein sequence ID" value="ACF14273.1"/>
    <property type="molecule type" value="Genomic_DNA"/>
</dbReference>
<sequence length="153" mass="16547">MESVLSISPAFIWFLVGVGFLAAEFGVPAFILLFFGAGAWIVSLLVLLLDIGLTAQVILFISSSLLLLSSLRKYSLKTFKGDVRNALDESFTDSKIGQIALVTKTIKPNFPGEVKVMGSYWRAVSDTTLMEGQSALVVNIESEDGLTLKVIPT</sequence>
<feature type="domain" description="NfeD-like C-terminal" evidence="6">
    <location>
        <begin position="93"/>
        <end position="150"/>
    </location>
</feature>
<dbReference type="GO" id="GO:0005886">
    <property type="term" value="C:plasma membrane"/>
    <property type="evidence" value="ECO:0007669"/>
    <property type="project" value="TreeGrafter"/>
</dbReference>